<feature type="region of interest" description="Disordered" evidence="8">
    <location>
        <begin position="241"/>
        <end position="643"/>
    </location>
</feature>
<evidence type="ECO:0000256" key="8">
    <source>
        <dbReference type="SAM" id="MobiDB-lite"/>
    </source>
</evidence>
<keyword evidence="6" id="KW-0804">Transcription</keyword>
<dbReference type="Proteomes" id="UP000792457">
    <property type="component" value="Unassembled WGS sequence"/>
</dbReference>
<protein>
    <recommendedName>
        <fullName evidence="11">Cyclin-T</fullName>
    </recommendedName>
</protein>
<keyword evidence="4" id="KW-0805">Transcription regulation</keyword>
<evidence type="ECO:0000256" key="1">
    <source>
        <dbReference type="ARBA" id="ARBA00004123"/>
    </source>
</evidence>
<feature type="non-terminal residue" evidence="9">
    <location>
        <position position="654"/>
    </location>
</feature>
<evidence type="ECO:0000256" key="3">
    <source>
        <dbReference type="ARBA" id="ARBA00022553"/>
    </source>
</evidence>
<dbReference type="SUPFAM" id="SSF47954">
    <property type="entry name" value="Cyclin-like"/>
    <property type="match status" value="1"/>
</dbReference>
<feature type="compositionally biased region" description="Basic and acidic residues" evidence="8">
    <location>
        <begin position="217"/>
        <end position="226"/>
    </location>
</feature>
<reference evidence="9" key="2">
    <citation type="submission" date="2017-10" db="EMBL/GenBank/DDBJ databases">
        <title>Ladona fulva Genome sequencing and assembly.</title>
        <authorList>
            <person name="Murali S."/>
            <person name="Richards S."/>
            <person name="Bandaranaike D."/>
            <person name="Bellair M."/>
            <person name="Blankenburg K."/>
            <person name="Chao H."/>
            <person name="Dinh H."/>
            <person name="Doddapaneni H."/>
            <person name="Dugan-Rocha S."/>
            <person name="Elkadiri S."/>
            <person name="Gnanaolivu R."/>
            <person name="Hernandez B."/>
            <person name="Skinner E."/>
            <person name="Javaid M."/>
            <person name="Lee S."/>
            <person name="Li M."/>
            <person name="Ming W."/>
            <person name="Munidasa M."/>
            <person name="Muniz J."/>
            <person name="Nguyen L."/>
            <person name="Hughes D."/>
            <person name="Osuji N."/>
            <person name="Pu L.-L."/>
            <person name="Puazo M."/>
            <person name="Qu C."/>
            <person name="Quiroz J."/>
            <person name="Raj R."/>
            <person name="Weissenberger G."/>
            <person name="Xin Y."/>
            <person name="Zou X."/>
            <person name="Han Y."/>
            <person name="Worley K."/>
            <person name="Muzny D."/>
            <person name="Gibbs R."/>
        </authorList>
    </citation>
    <scope>NUCLEOTIDE SEQUENCE</scope>
    <source>
        <strain evidence="9">Sampled in the wild</strain>
    </source>
</reference>
<feature type="compositionally biased region" description="Low complexity" evidence="8">
    <location>
        <begin position="550"/>
        <end position="559"/>
    </location>
</feature>
<dbReference type="FunFam" id="1.10.472.10:FF:000004">
    <property type="entry name" value="Cyclin T2"/>
    <property type="match status" value="1"/>
</dbReference>
<evidence type="ECO:0008006" key="11">
    <source>
        <dbReference type="Google" id="ProtNLM"/>
    </source>
</evidence>
<feature type="compositionally biased region" description="Low complexity" evidence="8">
    <location>
        <begin position="605"/>
        <end position="623"/>
    </location>
</feature>
<dbReference type="GO" id="GO:0006357">
    <property type="term" value="P:regulation of transcription by RNA polymerase II"/>
    <property type="evidence" value="ECO:0007669"/>
    <property type="project" value="InterPro"/>
</dbReference>
<comment type="similarity">
    <text evidence="2">Belongs to the cyclin family. Cyclin C subfamily.</text>
</comment>
<dbReference type="Pfam" id="PF21797">
    <property type="entry name" value="CycT2-like_C"/>
    <property type="match status" value="1"/>
</dbReference>
<reference evidence="9" key="1">
    <citation type="submission" date="2013-04" db="EMBL/GenBank/DDBJ databases">
        <authorList>
            <person name="Qu J."/>
            <person name="Murali S.C."/>
            <person name="Bandaranaike D."/>
            <person name="Bellair M."/>
            <person name="Blankenburg K."/>
            <person name="Chao H."/>
            <person name="Dinh H."/>
            <person name="Doddapaneni H."/>
            <person name="Downs B."/>
            <person name="Dugan-Rocha S."/>
            <person name="Elkadiri S."/>
            <person name="Gnanaolivu R.D."/>
            <person name="Hernandez B."/>
            <person name="Javaid M."/>
            <person name="Jayaseelan J.C."/>
            <person name="Lee S."/>
            <person name="Li M."/>
            <person name="Ming W."/>
            <person name="Munidasa M."/>
            <person name="Muniz J."/>
            <person name="Nguyen L."/>
            <person name="Ongeri F."/>
            <person name="Osuji N."/>
            <person name="Pu L.-L."/>
            <person name="Puazo M."/>
            <person name="Qu C."/>
            <person name="Quiroz J."/>
            <person name="Raj R."/>
            <person name="Weissenberger G."/>
            <person name="Xin Y."/>
            <person name="Zou X."/>
            <person name="Han Y."/>
            <person name="Richards S."/>
            <person name="Worley K."/>
            <person name="Muzny D."/>
            <person name="Gibbs R."/>
        </authorList>
    </citation>
    <scope>NUCLEOTIDE SEQUENCE</scope>
    <source>
        <strain evidence="9">Sampled in the wild</strain>
    </source>
</reference>
<dbReference type="EMBL" id="KZ308392">
    <property type="protein sequence ID" value="KAG8228847.1"/>
    <property type="molecule type" value="Genomic_DNA"/>
</dbReference>
<evidence type="ECO:0000256" key="5">
    <source>
        <dbReference type="ARBA" id="ARBA00023127"/>
    </source>
</evidence>
<dbReference type="Gene3D" id="1.10.472.10">
    <property type="entry name" value="Cyclin-like"/>
    <property type="match status" value="1"/>
</dbReference>
<sequence length="654" mass="72013">MHLTTMCLQYKPTVVACFCIHLACKWSNWGIPQSSEGKEWFYYVDKTVTQELLEELTTEFLEIFNQCPSRLKMKINSVAAASQNSSIPHGLGYQMEMDSRKARNIPSSKAISNATAPSGSSSSQSQRPHHAQPDAAKTNAGLSEEQMKKHRFDNQQRVDYREYKEKKERERAAAAATAGRPRGDHHQIPTASQVKPRVPVPGQPQPSREAIKLAASNKREQMARDAVRREELASAVLEAESSILSSEVSNHISAPATHHINSHETHHRESKLMLPSKPQLPSGSSSRPPLSQRPDHRERQREERGGERTSSSSGVPLFPEPPKPLVQPHHSQAPGEAKPEQRPFNHHHHHHHHGRAEPSPGSRDGRHHRQPPSGVPPDRKMENVSRPRDGREIREGIPAPIKKEVPTRPAREEDATPRSDPNKLIPSASHPHHPHPRNQSTPKSRSRSPLPPTSTVSSNSSTTTSITASSQSHHRPIRPKTPPVSEKSSRNGVPHVSTPVSDESRRTDIAAARLQESKPAVEPLDIQHHVPRSEKSEVVHSTPEKRPQGSSQRSSSRSRTTPEKRWSQSSVPTLEPPVGTMAAPPAPLPQTAPQPPATPPPTTPLTPIGGIPTTPTSTPGTPGRSLRTRPRTASSGSEPELVPVVQKLETIPLY</sequence>
<dbReference type="PANTHER" id="PTHR10026">
    <property type="entry name" value="CYCLIN"/>
    <property type="match status" value="1"/>
</dbReference>
<feature type="compositionally biased region" description="Basic and acidic residues" evidence="8">
    <location>
        <begin position="261"/>
        <end position="271"/>
    </location>
</feature>
<evidence type="ECO:0000256" key="6">
    <source>
        <dbReference type="ARBA" id="ARBA00023163"/>
    </source>
</evidence>
<feature type="compositionally biased region" description="Basic and acidic residues" evidence="8">
    <location>
        <begin position="377"/>
        <end position="421"/>
    </location>
</feature>
<dbReference type="OrthoDB" id="25002at2759"/>
<feature type="compositionally biased region" description="Low complexity" evidence="8">
    <location>
        <begin position="453"/>
        <end position="471"/>
    </location>
</feature>
<name>A0A8K0P0T6_LADFU</name>
<keyword evidence="5" id="KW-0195">Cyclin</keyword>
<dbReference type="InterPro" id="IPR036915">
    <property type="entry name" value="Cyclin-like_sf"/>
</dbReference>
<proteinExistence type="inferred from homology"/>
<feature type="compositionally biased region" description="Basic and acidic residues" evidence="8">
    <location>
        <begin position="293"/>
        <end position="307"/>
    </location>
</feature>
<comment type="subcellular location">
    <subcellularLocation>
        <location evidence="1">Nucleus</location>
    </subcellularLocation>
</comment>
<dbReference type="GO" id="GO:0005634">
    <property type="term" value="C:nucleus"/>
    <property type="evidence" value="ECO:0007669"/>
    <property type="project" value="UniProtKB-SubCell"/>
</dbReference>
<dbReference type="InterPro" id="IPR043198">
    <property type="entry name" value="Cyclin/Ssn8"/>
</dbReference>
<feature type="compositionally biased region" description="Basic and acidic residues" evidence="8">
    <location>
        <begin position="525"/>
        <end position="547"/>
    </location>
</feature>
<evidence type="ECO:0000256" key="4">
    <source>
        <dbReference type="ARBA" id="ARBA00023015"/>
    </source>
</evidence>
<keyword evidence="3" id="KW-0597">Phosphoprotein</keyword>
<feature type="compositionally biased region" description="Pro residues" evidence="8">
    <location>
        <begin position="584"/>
        <end position="604"/>
    </location>
</feature>
<keyword evidence="10" id="KW-1185">Reference proteome</keyword>
<feature type="region of interest" description="Disordered" evidence="8">
    <location>
        <begin position="110"/>
        <end position="226"/>
    </location>
</feature>
<dbReference type="AlphaFoldDB" id="A0A8K0P0T6"/>
<feature type="compositionally biased region" description="Low complexity" evidence="8">
    <location>
        <begin position="279"/>
        <end position="292"/>
    </location>
</feature>
<keyword evidence="7" id="KW-0539">Nucleus</keyword>
<feature type="compositionally biased region" description="Basic residues" evidence="8">
    <location>
        <begin position="344"/>
        <end position="354"/>
    </location>
</feature>
<evidence type="ECO:0000313" key="9">
    <source>
        <dbReference type="EMBL" id="KAG8228847.1"/>
    </source>
</evidence>
<evidence type="ECO:0000313" key="10">
    <source>
        <dbReference type="Proteomes" id="UP000792457"/>
    </source>
</evidence>
<accession>A0A8K0P0T6</accession>
<comment type="caution">
    <text evidence="9">The sequence shown here is derived from an EMBL/GenBank/DDBJ whole genome shotgun (WGS) entry which is preliminary data.</text>
</comment>
<organism evidence="9 10">
    <name type="scientific">Ladona fulva</name>
    <name type="common">Scarce chaser dragonfly</name>
    <name type="synonym">Libellula fulva</name>
    <dbReference type="NCBI Taxonomy" id="123851"/>
    <lineage>
        <taxon>Eukaryota</taxon>
        <taxon>Metazoa</taxon>
        <taxon>Ecdysozoa</taxon>
        <taxon>Arthropoda</taxon>
        <taxon>Hexapoda</taxon>
        <taxon>Insecta</taxon>
        <taxon>Pterygota</taxon>
        <taxon>Palaeoptera</taxon>
        <taxon>Odonata</taxon>
        <taxon>Epiprocta</taxon>
        <taxon>Anisoptera</taxon>
        <taxon>Libelluloidea</taxon>
        <taxon>Libellulidae</taxon>
        <taxon>Ladona</taxon>
    </lineage>
</organism>
<gene>
    <name evidence="9" type="ORF">J437_LFUL008343</name>
</gene>
<feature type="compositionally biased region" description="Basic and acidic residues" evidence="8">
    <location>
        <begin position="152"/>
        <end position="172"/>
    </location>
</feature>
<dbReference type="CDD" id="cd20539">
    <property type="entry name" value="CYCLIN_CCNT_rpt2"/>
    <property type="match status" value="1"/>
</dbReference>
<dbReference type="GO" id="GO:0016538">
    <property type="term" value="F:cyclin-dependent protein serine/threonine kinase regulator activity"/>
    <property type="evidence" value="ECO:0007669"/>
    <property type="project" value="InterPro"/>
</dbReference>
<evidence type="ECO:0000256" key="2">
    <source>
        <dbReference type="ARBA" id="ARBA00008638"/>
    </source>
</evidence>
<evidence type="ECO:0000256" key="7">
    <source>
        <dbReference type="ARBA" id="ARBA00023242"/>
    </source>
</evidence>